<evidence type="ECO:0000313" key="1">
    <source>
        <dbReference type="EMBL" id="KKL80498.1"/>
    </source>
</evidence>
<accession>A0A0F9F2D7</accession>
<gene>
    <name evidence="1" type="ORF">LCGC14_2004220</name>
</gene>
<sequence>QQLELAHEKLLCMSVRDLISSFGAIEELRKDFVND</sequence>
<dbReference type="EMBL" id="LAZR01022837">
    <property type="protein sequence ID" value="KKL80498.1"/>
    <property type="molecule type" value="Genomic_DNA"/>
</dbReference>
<comment type="caution">
    <text evidence="1">The sequence shown here is derived from an EMBL/GenBank/DDBJ whole genome shotgun (WGS) entry which is preliminary data.</text>
</comment>
<name>A0A0F9F2D7_9ZZZZ</name>
<proteinExistence type="predicted"/>
<reference evidence="1" key="1">
    <citation type="journal article" date="2015" name="Nature">
        <title>Complex archaea that bridge the gap between prokaryotes and eukaryotes.</title>
        <authorList>
            <person name="Spang A."/>
            <person name="Saw J.H."/>
            <person name="Jorgensen S.L."/>
            <person name="Zaremba-Niedzwiedzka K."/>
            <person name="Martijn J."/>
            <person name="Lind A.E."/>
            <person name="van Eijk R."/>
            <person name="Schleper C."/>
            <person name="Guy L."/>
            <person name="Ettema T.J."/>
        </authorList>
    </citation>
    <scope>NUCLEOTIDE SEQUENCE</scope>
</reference>
<protein>
    <submittedName>
        <fullName evidence="1">Uncharacterized protein</fullName>
    </submittedName>
</protein>
<feature type="non-terminal residue" evidence="1">
    <location>
        <position position="1"/>
    </location>
</feature>
<dbReference type="AlphaFoldDB" id="A0A0F9F2D7"/>
<organism evidence="1">
    <name type="scientific">marine sediment metagenome</name>
    <dbReference type="NCBI Taxonomy" id="412755"/>
    <lineage>
        <taxon>unclassified sequences</taxon>
        <taxon>metagenomes</taxon>
        <taxon>ecological metagenomes</taxon>
    </lineage>
</organism>